<dbReference type="NCBIfam" id="NF045726">
    <property type="entry name" value="XXplasma_LP"/>
    <property type="match status" value="1"/>
</dbReference>
<dbReference type="RefSeq" id="WP_014035243.1">
    <property type="nucleotide sequence ID" value="NC_015946.1"/>
</dbReference>
<organism evidence="2 3">
    <name type="scientific">Mycoplasma putrefaciens (strain ATCC 15718 / NCTC 10155 / C30 KS-1 / KS-1)</name>
    <dbReference type="NCBI Taxonomy" id="743965"/>
    <lineage>
        <taxon>Bacteria</taxon>
        <taxon>Bacillati</taxon>
        <taxon>Mycoplasmatota</taxon>
        <taxon>Mollicutes</taxon>
        <taxon>Mycoplasmataceae</taxon>
        <taxon>Mycoplasma</taxon>
    </lineage>
</organism>
<name>A0A7U3ZSY0_MYCPK</name>
<dbReference type="KEGG" id="mpf:MPUT_0533"/>
<accession>A0A7U3ZSY0</accession>
<feature type="signal peptide" evidence="1">
    <location>
        <begin position="1"/>
        <end position="21"/>
    </location>
</feature>
<dbReference type="AlphaFoldDB" id="A0A7U3ZSY0"/>
<dbReference type="PROSITE" id="PS51257">
    <property type="entry name" value="PROKAR_LIPOPROTEIN"/>
    <property type="match status" value="1"/>
</dbReference>
<dbReference type="InterPro" id="IPR054816">
    <property type="entry name" value="Lipoprotein_mollicutes-type_CS"/>
</dbReference>
<dbReference type="Proteomes" id="UP000008907">
    <property type="component" value="Chromosome"/>
</dbReference>
<evidence type="ECO:0000313" key="3">
    <source>
        <dbReference type="Proteomes" id="UP000008907"/>
    </source>
</evidence>
<dbReference type="NCBIfam" id="NF038029">
    <property type="entry name" value="LP_plasma"/>
    <property type="match status" value="1"/>
</dbReference>
<dbReference type="EMBL" id="CP003021">
    <property type="protein sequence ID" value="AEM68888.1"/>
    <property type="molecule type" value="Genomic_DNA"/>
</dbReference>
<protein>
    <submittedName>
        <fullName evidence="2">Lipoprotein</fullName>
    </submittedName>
</protein>
<evidence type="ECO:0000313" key="2">
    <source>
        <dbReference type="EMBL" id="AEM68888.1"/>
    </source>
</evidence>
<feature type="chain" id="PRO_5031160000" evidence="1">
    <location>
        <begin position="22"/>
        <end position="197"/>
    </location>
</feature>
<reference evidence="2 3" key="1">
    <citation type="journal article" date="2011" name="J. Bacteriol.">
        <title>Genome Sequence of Mycoplasma putrefaciens Type Strain KS1.</title>
        <authorList>
            <person name="Calcutt M.J."/>
            <person name="Foecking M.F."/>
        </authorList>
    </citation>
    <scope>NUCLEOTIDE SEQUENCE [LARGE SCALE GENOMIC DNA]</scope>
    <source>
        <strain evidence="3">ATCC 15718 / NCTC 10155 / C30 KS-1 / KS-1</strain>
    </source>
</reference>
<keyword evidence="1" id="KW-0732">Signal</keyword>
<evidence type="ECO:0000256" key="1">
    <source>
        <dbReference type="SAM" id="SignalP"/>
    </source>
</evidence>
<sequence>MKKLLSVLGAAGLIASTGAIAVACQKTVIKDLATEIKVTEIVFPRNDWNDSSKVIEAVNNENPGLNLPANQVEVVYNSRRNGATIKAKKDSKNFKGEKTVTFKDGFIRMDLSTLIKVTDLGDTPIKGDEIITKTLELNKTTKGKLEKEDLKLIGQATNEPSGKMKVKITVADREASKTKFKGTVEVTFKLKPIADKK</sequence>
<gene>
    <name evidence="2" type="ordered locus">MPUT_0533</name>
</gene>
<keyword evidence="2" id="KW-0449">Lipoprotein</keyword>
<proteinExistence type="predicted"/>